<evidence type="ECO:0000313" key="2">
    <source>
        <dbReference type="EMBL" id="PON22332.1"/>
    </source>
</evidence>
<accession>A0A2P4ZDF3</accession>
<dbReference type="InterPro" id="IPR010730">
    <property type="entry name" value="HET"/>
</dbReference>
<evidence type="ECO:0000259" key="1">
    <source>
        <dbReference type="Pfam" id="PF06985"/>
    </source>
</evidence>
<sequence length="433" mass="49490">MDSTNEVLLLDQPCEYCKVLELNDTLHGGVAQEAGGKRFVQFKSIVVNERDPEYQLSLGYRREDILPGLPNIAATAQTCAFCRMLRSDLRFSYRKLKKPRVNDFNGTAHGEEDGNHAIQNAKIMITDVNYLYNHIRYGSPDYWDDDDDDGESRPPNHSDVYDWLNILIVYVEIDWGFHNAKYSLQYQIYADACDPCRSWLRIRRKPISNDFISTRSLSRLHELIDKSLCDASDPAQGTFLPTRLIDVGANNSTKLRLIISKDDEDVREEADPVKQRYLALSYCWGSKEKSEKQLKTTADSLSKHLSQIDIHEMPQTIADAVHACRALGVRYHWVDALCIIQGDGDDWARESLQMAKVYSSSFLTLCILQGSSCLGGFLRTKWSRPTLQVKFRSEIDTSISGVVHIRMLDPARLIPRRQGKYPQKPSKNTQWTT</sequence>
<organism evidence="2 3">
    <name type="scientific">Trichoderma gamsii</name>
    <dbReference type="NCBI Taxonomy" id="398673"/>
    <lineage>
        <taxon>Eukaryota</taxon>
        <taxon>Fungi</taxon>
        <taxon>Dikarya</taxon>
        <taxon>Ascomycota</taxon>
        <taxon>Pezizomycotina</taxon>
        <taxon>Sordariomycetes</taxon>
        <taxon>Hypocreomycetidae</taxon>
        <taxon>Hypocreales</taxon>
        <taxon>Hypocreaceae</taxon>
        <taxon>Trichoderma</taxon>
    </lineage>
</organism>
<dbReference type="STRING" id="398673.A0A2P4ZDF3"/>
<dbReference type="Proteomes" id="UP000054821">
    <property type="component" value="Unassembled WGS sequence"/>
</dbReference>
<dbReference type="EMBL" id="JPDN02000039">
    <property type="protein sequence ID" value="PON22332.1"/>
    <property type="molecule type" value="Genomic_DNA"/>
</dbReference>
<keyword evidence="3" id="KW-1185">Reference proteome</keyword>
<protein>
    <recommendedName>
        <fullName evidence="1">Heterokaryon incompatibility domain-containing protein</fullName>
    </recommendedName>
</protein>
<dbReference type="PANTHER" id="PTHR33112">
    <property type="entry name" value="DOMAIN PROTEIN, PUTATIVE-RELATED"/>
    <property type="match status" value="1"/>
</dbReference>
<reference evidence="2 3" key="1">
    <citation type="journal article" date="2016" name="Genome Announc.">
        <title>Draft Whole-Genome Sequence of Trichoderma gamsii T6085, a Promising Biocontrol Agent of Fusarium Head Blight on Wheat.</title>
        <authorList>
            <person name="Baroncelli R."/>
            <person name="Zapparata A."/>
            <person name="Piaggeschi G."/>
            <person name="Sarrocco S."/>
            <person name="Vannacci G."/>
        </authorList>
    </citation>
    <scope>NUCLEOTIDE SEQUENCE [LARGE SCALE GENOMIC DNA]</scope>
    <source>
        <strain evidence="2 3">T6085</strain>
    </source>
</reference>
<gene>
    <name evidence="2" type="ORF">TGAM01_v208815</name>
</gene>
<name>A0A2P4ZDF3_9HYPO</name>
<evidence type="ECO:0000313" key="3">
    <source>
        <dbReference type="Proteomes" id="UP000054821"/>
    </source>
</evidence>
<dbReference type="AlphaFoldDB" id="A0A2P4ZDF3"/>
<proteinExistence type="predicted"/>
<dbReference type="RefSeq" id="XP_024404842.1">
    <property type="nucleotide sequence ID" value="XM_024550414.1"/>
</dbReference>
<feature type="domain" description="Heterokaryon incompatibility" evidence="1">
    <location>
        <begin position="277"/>
        <end position="387"/>
    </location>
</feature>
<dbReference type="Pfam" id="PF06985">
    <property type="entry name" value="HET"/>
    <property type="match status" value="1"/>
</dbReference>
<dbReference type="PANTHER" id="PTHR33112:SF16">
    <property type="entry name" value="HETEROKARYON INCOMPATIBILITY DOMAIN-CONTAINING PROTEIN"/>
    <property type="match status" value="1"/>
</dbReference>
<comment type="caution">
    <text evidence="2">The sequence shown here is derived from an EMBL/GenBank/DDBJ whole genome shotgun (WGS) entry which is preliminary data.</text>
</comment>
<dbReference type="GeneID" id="36347803"/>